<reference evidence="2" key="2">
    <citation type="submission" date="2020-09" db="EMBL/GenBank/DDBJ databases">
        <authorList>
            <person name="Sun Q."/>
            <person name="Zhou Y."/>
        </authorList>
    </citation>
    <scope>NUCLEOTIDE SEQUENCE</scope>
    <source>
        <strain evidence="2">CGMCC 4.7430</strain>
    </source>
</reference>
<dbReference type="InterPro" id="IPR007044">
    <property type="entry name" value="Cyclodeamin/CycHdrlase"/>
</dbReference>
<feature type="domain" description="Cyclodeaminase/cyclohydrolase" evidence="1">
    <location>
        <begin position="5"/>
        <end position="178"/>
    </location>
</feature>
<dbReference type="GO" id="GO:0003824">
    <property type="term" value="F:catalytic activity"/>
    <property type="evidence" value="ECO:0007669"/>
    <property type="project" value="InterPro"/>
</dbReference>
<proteinExistence type="predicted"/>
<dbReference type="Gene3D" id="1.20.120.680">
    <property type="entry name" value="Formiminotetrahydrofolate cyclodeaminase monomer, up-and-down helical bundle"/>
    <property type="match status" value="1"/>
</dbReference>
<sequence length="201" mass="20972">MRDTTIVDFLSTLADRVPAPGGGATAALHAAQAAALLGMVARYTTGEKYAEHAGTVTRVITETDEDRARALELAERDAAAFTAVTDAYRLPKGEERSLAIAAALVGAAEPPAEVAEMAARLVGLCETLLPIGNPNLRTDIAAAAEAARAAIATARVNVEVNLGGIRDDRTRDGLRARLANADETMARADRVTAQVREGLKA</sequence>
<name>A0A918ADE5_9ACTN</name>
<accession>A0A918ADE5</accession>
<evidence type="ECO:0000313" key="2">
    <source>
        <dbReference type="EMBL" id="GGP15517.1"/>
    </source>
</evidence>
<gene>
    <name evidence="2" type="ORF">GCM10012278_75700</name>
</gene>
<dbReference type="InterPro" id="IPR036178">
    <property type="entry name" value="Formintransfe-cycloase-like_sf"/>
</dbReference>
<dbReference type="EMBL" id="BMNK01000018">
    <property type="protein sequence ID" value="GGP15517.1"/>
    <property type="molecule type" value="Genomic_DNA"/>
</dbReference>
<evidence type="ECO:0000259" key="1">
    <source>
        <dbReference type="Pfam" id="PF04961"/>
    </source>
</evidence>
<dbReference type="Proteomes" id="UP000660745">
    <property type="component" value="Unassembled WGS sequence"/>
</dbReference>
<dbReference type="Pfam" id="PF04961">
    <property type="entry name" value="FTCD_C"/>
    <property type="match status" value="1"/>
</dbReference>
<dbReference type="RefSeq" id="WP_189143554.1">
    <property type="nucleotide sequence ID" value="NZ_BMNK01000018.1"/>
</dbReference>
<reference evidence="2" key="1">
    <citation type="journal article" date="2014" name="Int. J. Syst. Evol. Microbiol.">
        <title>Complete genome sequence of Corynebacterium casei LMG S-19264T (=DSM 44701T), isolated from a smear-ripened cheese.</title>
        <authorList>
            <consortium name="US DOE Joint Genome Institute (JGI-PGF)"/>
            <person name="Walter F."/>
            <person name="Albersmeier A."/>
            <person name="Kalinowski J."/>
            <person name="Ruckert C."/>
        </authorList>
    </citation>
    <scope>NUCLEOTIDE SEQUENCE</scope>
    <source>
        <strain evidence="2">CGMCC 4.7430</strain>
    </source>
</reference>
<protein>
    <recommendedName>
        <fullName evidence="1">Cyclodeaminase/cyclohydrolase domain-containing protein</fullName>
    </recommendedName>
</protein>
<dbReference type="AlphaFoldDB" id="A0A918ADE5"/>
<comment type="caution">
    <text evidence="2">The sequence shown here is derived from an EMBL/GenBank/DDBJ whole genome shotgun (WGS) entry which is preliminary data.</text>
</comment>
<keyword evidence="3" id="KW-1185">Reference proteome</keyword>
<organism evidence="2 3">
    <name type="scientific">Nonomuraea glycinis</name>
    <dbReference type="NCBI Taxonomy" id="2047744"/>
    <lineage>
        <taxon>Bacteria</taxon>
        <taxon>Bacillati</taxon>
        <taxon>Actinomycetota</taxon>
        <taxon>Actinomycetes</taxon>
        <taxon>Streptosporangiales</taxon>
        <taxon>Streptosporangiaceae</taxon>
        <taxon>Nonomuraea</taxon>
    </lineage>
</organism>
<dbReference type="SUPFAM" id="SSF101262">
    <property type="entry name" value="Methenyltetrahydrofolate cyclohydrolase-like"/>
    <property type="match status" value="1"/>
</dbReference>
<evidence type="ECO:0000313" key="3">
    <source>
        <dbReference type="Proteomes" id="UP000660745"/>
    </source>
</evidence>